<sequence length="576" mass="62976">MPARPSALARRRARYTTLVEAPPPQDAMLEGLAEEILGLTISDSNGGQEITAQSSSRLWTSRQQYQDSRPPLERVSSTAINAAIVETFQSVTTADTPSSTQRLPSAIVTSSQPAGSSASPSEPSIHPETGISPSSLSDLRDVRRLPISTTIEDFTGEDPLLIPGYGSSSGSSVAGQTFPSISHPVHVQPQRTPQSWAICDVPNESQVPRRFPRRTAAEKAIQDDLNAAAGIDSDLDDLQKLATLEPTLERYYQLRARLDEAGKGTELLRHQDPRVQQSRDQLHARHAHIHETLTVWADVVGLPDMPRVVNTSYHFDVPIDGYAELAQLDPASASFIKHTLKVLPSTMDTIATRFRMDGKLICHANYNPASGPVSYPSTCTNHPTPQSQCNAPLLDEAGKPLKICSMHPFEEYLGSLFSNPVIENYLTSNKIPSSAPSILRTPHDAQFLRSFQGQDGKLFCDSPDGEARLSFALFVDFFAAEGMKERGPNTSLGIVVLACLDLPVEIRYKPEYMYLVCIIPGPDEPTLTQLNHYIDPVVTIFLESWVKGVKLSRTASRGELGLLSATSQRHAKPANL</sequence>
<dbReference type="EMBL" id="AYKW01000014">
    <property type="protein sequence ID" value="PIL30484.1"/>
    <property type="molecule type" value="Genomic_DNA"/>
</dbReference>
<reference evidence="2 3" key="1">
    <citation type="journal article" date="2015" name="Sci. Rep.">
        <title>Chromosome-level genome map provides insights into diverse defense mechanisms in the medicinal fungus Ganoderma sinense.</title>
        <authorList>
            <person name="Zhu Y."/>
            <person name="Xu J."/>
            <person name="Sun C."/>
            <person name="Zhou S."/>
            <person name="Xu H."/>
            <person name="Nelson D.R."/>
            <person name="Qian J."/>
            <person name="Song J."/>
            <person name="Luo H."/>
            <person name="Xiang L."/>
            <person name="Li Y."/>
            <person name="Xu Z."/>
            <person name="Ji A."/>
            <person name="Wang L."/>
            <person name="Lu S."/>
            <person name="Hayward A."/>
            <person name="Sun W."/>
            <person name="Li X."/>
            <person name="Schwartz D.C."/>
            <person name="Wang Y."/>
            <person name="Chen S."/>
        </authorList>
    </citation>
    <scope>NUCLEOTIDE SEQUENCE [LARGE SCALE GENOMIC DNA]</scope>
    <source>
        <strain evidence="2 3">ZZ0214-1</strain>
    </source>
</reference>
<keyword evidence="3" id="KW-1185">Reference proteome</keyword>
<feature type="region of interest" description="Disordered" evidence="1">
    <location>
        <begin position="92"/>
        <end position="137"/>
    </location>
</feature>
<organism evidence="2 3">
    <name type="scientific">Ganoderma sinense ZZ0214-1</name>
    <dbReference type="NCBI Taxonomy" id="1077348"/>
    <lineage>
        <taxon>Eukaryota</taxon>
        <taxon>Fungi</taxon>
        <taxon>Dikarya</taxon>
        <taxon>Basidiomycota</taxon>
        <taxon>Agaricomycotina</taxon>
        <taxon>Agaricomycetes</taxon>
        <taxon>Polyporales</taxon>
        <taxon>Polyporaceae</taxon>
        <taxon>Ganoderma</taxon>
    </lineage>
</organism>
<evidence type="ECO:0000313" key="2">
    <source>
        <dbReference type="EMBL" id="PIL30484.1"/>
    </source>
</evidence>
<proteinExistence type="predicted"/>
<feature type="compositionally biased region" description="Polar residues" evidence="1">
    <location>
        <begin position="44"/>
        <end position="67"/>
    </location>
</feature>
<gene>
    <name evidence="2" type="ORF">GSI_07183</name>
</gene>
<dbReference type="Proteomes" id="UP000230002">
    <property type="component" value="Unassembled WGS sequence"/>
</dbReference>
<protein>
    <submittedName>
        <fullName evidence="2">Uncharacterized protein</fullName>
    </submittedName>
</protein>
<feature type="compositionally biased region" description="Polar residues" evidence="1">
    <location>
        <begin position="92"/>
        <end position="109"/>
    </location>
</feature>
<feature type="compositionally biased region" description="Low complexity" evidence="1">
    <location>
        <begin position="110"/>
        <end position="124"/>
    </location>
</feature>
<name>A0A2G8S9Q4_9APHY</name>
<feature type="region of interest" description="Disordered" evidence="1">
    <location>
        <begin position="44"/>
        <end position="74"/>
    </location>
</feature>
<dbReference type="STRING" id="1077348.A0A2G8S9Q4"/>
<dbReference type="OrthoDB" id="2829169at2759"/>
<accession>A0A2G8S9Q4</accession>
<evidence type="ECO:0000256" key="1">
    <source>
        <dbReference type="SAM" id="MobiDB-lite"/>
    </source>
</evidence>
<comment type="caution">
    <text evidence="2">The sequence shown here is derived from an EMBL/GenBank/DDBJ whole genome shotgun (WGS) entry which is preliminary data.</text>
</comment>
<dbReference type="AlphaFoldDB" id="A0A2G8S9Q4"/>
<evidence type="ECO:0000313" key="3">
    <source>
        <dbReference type="Proteomes" id="UP000230002"/>
    </source>
</evidence>